<keyword evidence="1" id="KW-0805">Transcription regulation</keyword>
<dbReference type="GO" id="GO:0003700">
    <property type="term" value="F:DNA-binding transcription factor activity"/>
    <property type="evidence" value="ECO:0007669"/>
    <property type="project" value="InterPro"/>
</dbReference>
<protein>
    <submittedName>
        <fullName evidence="5">MarR family protein</fullName>
    </submittedName>
</protein>
<accession>A0A127PS87</accession>
<reference evidence="5 6" key="1">
    <citation type="submission" date="2015-11" db="EMBL/GenBank/DDBJ databases">
        <title>Exploring the genomic traits of fungus-feeding bacterial genus Collimonas.</title>
        <authorList>
            <person name="Song C."/>
            <person name="Schmidt R."/>
            <person name="de Jager V."/>
            <person name="Krzyzanowska D."/>
            <person name="Jongedijk E."/>
            <person name="Cankar K."/>
            <person name="Beekwilder J."/>
            <person name="van Veen A."/>
            <person name="de Boer W."/>
            <person name="van Veen J.A."/>
            <person name="Garbeva P."/>
        </authorList>
    </citation>
    <scope>NUCLEOTIDE SEQUENCE [LARGE SCALE GENOMIC DNA]</scope>
    <source>
        <strain evidence="5 6">Ter282</strain>
    </source>
</reference>
<dbReference type="AlphaFoldDB" id="A0A127PS87"/>
<dbReference type="InterPro" id="IPR036390">
    <property type="entry name" value="WH_DNA-bd_sf"/>
</dbReference>
<dbReference type="PROSITE" id="PS50995">
    <property type="entry name" value="HTH_MARR_2"/>
    <property type="match status" value="1"/>
</dbReference>
<feature type="domain" description="HTH marR-type" evidence="4">
    <location>
        <begin position="11"/>
        <end position="143"/>
    </location>
</feature>
<dbReference type="PANTHER" id="PTHR33164">
    <property type="entry name" value="TRANSCRIPTIONAL REGULATOR, MARR FAMILY"/>
    <property type="match status" value="1"/>
</dbReference>
<dbReference type="EMBL" id="CP013235">
    <property type="protein sequence ID" value="AMP10500.1"/>
    <property type="molecule type" value="Genomic_DNA"/>
</dbReference>
<dbReference type="InterPro" id="IPR039422">
    <property type="entry name" value="MarR/SlyA-like"/>
</dbReference>
<evidence type="ECO:0000313" key="6">
    <source>
        <dbReference type="Proteomes" id="UP000071778"/>
    </source>
</evidence>
<gene>
    <name evidence="5" type="ORF">CAter282_2774</name>
</gene>
<dbReference type="Proteomes" id="UP000071778">
    <property type="component" value="Chromosome"/>
</dbReference>
<dbReference type="InterPro" id="IPR000835">
    <property type="entry name" value="HTH_MarR-typ"/>
</dbReference>
<dbReference type="SMART" id="SM00347">
    <property type="entry name" value="HTH_MARR"/>
    <property type="match status" value="1"/>
</dbReference>
<dbReference type="Gene3D" id="1.10.10.10">
    <property type="entry name" value="Winged helix-like DNA-binding domain superfamily/Winged helix DNA-binding domain"/>
    <property type="match status" value="1"/>
</dbReference>
<dbReference type="InterPro" id="IPR023187">
    <property type="entry name" value="Tscrpt_reg_MarR-type_CS"/>
</dbReference>
<keyword evidence="2" id="KW-0238">DNA-binding</keyword>
<evidence type="ECO:0000256" key="3">
    <source>
        <dbReference type="ARBA" id="ARBA00023163"/>
    </source>
</evidence>
<keyword evidence="6" id="KW-1185">Reference proteome</keyword>
<dbReference type="PANTHER" id="PTHR33164:SF43">
    <property type="entry name" value="HTH-TYPE TRANSCRIPTIONAL REPRESSOR YETL"/>
    <property type="match status" value="1"/>
</dbReference>
<evidence type="ECO:0000256" key="2">
    <source>
        <dbReference type="ARBA" id="ARBA00023125"/>
    </source>
</evidence>
<name>A0A127PS87_9BURK</name>
<dbReference type="RefSeq" id="WP_061533743.1">
    <property type="nucleotide sequence ID" value="NZ_CP013233.1"/>
</dbReference>
<evidence type="ECO:0000256" key="1">
    <source>
        <dbReference type="ARBA" id="ARBA00023015"/>
    </source>
</evidence>
<dbReference type="GO" id="GO:0006950">
    <property type="term" value="P:response to stress"/>
    <property type="evidence" value="ECO:0007669"/>
    <property type="project" value="TreeGrafter"/>
</dbReference>
<dbReference type="PATRIC" id="fig|279058.17.peg.3023"/>
<dbReference type="Pfam" id="PF01047">
    <property type="entry name" value="MarR"/>
    <property type="match status" value="1"/>
</dbReference>
<dbReference type="GO" id="GO:0003677">
    <property type="term" value="F:DNA binding"/>
    <property type="evidence" value="ECO:0007669"/>
    <property type="project" value="UniProtKB-KW"/>
</dbReference>
<keyword evidence="3" id="KW-0804">Transcription</keyword>
<evidence type="ECO:0000313" key="5">
    <source>
        <dbReference type="EMBL" id="AMP10500.1"/>
    </source>
</evidence>
<dbReference type="PRINTS" id="PR00598">
    <property type="entry name" value="HTHMARR"/>
</dbReference>
<dbReference type="OrthoDB" id="6195716at2"/>
<organism evidence="5 6">
    <name type="scientific">Collimonas arenae</name>
    <dbReference type="NCBI Taxonomy" id="279058"/>
    <lineage>
        <taxon>Bacteria</taxon>
        <taxon>Pseudomonadati</taxon>
        <taxon>Pseudomonadota</taxon>
        <taxon>Betaproteobacteria</taxon>
        <taxon>Burkholderiales</taxon>
        <taxon>Oxalobacteraceae</taxon>
        <taxon>Collimonas</taxon>
    </lineage>
</organism>
<dbReference type="SUPFAM" id="SSF46785">
    <property type="entry name" value="Winged helix' DNA-binding domain"/>
    <property type="match status" value="1"/>
</dbReference>
<sequence>MVASKHDAAALDTLDSLIGQVRAAILAALDQELQPLDMTAAQYVIIVKLAGSRSESMAALCKTLSYDPGAMTRMIDRLERKGLVTRLRPLDNRRSVMLELTEAGLRMYPKLTECVAQVIRRFLAGFAQDEISELKRLLQKLLANA</sequence>
<dbReference type="InterPro" id="IPR036388">
    <property type="entry name" value="WH-like_DNA-bd_sf"/>
</dbReference>
<evidence type="ECO:0000259" key="4">
    <source>
        <dbReference type="PROSITE" id="PS50995"/>
    </source>
</evidence>
<proteinExistence type="predicted"/>
<dbReference type="PROSITE" id="PS01117">
    <property type="entry name" value="HTH_MARR_1"/>
    <property type="match status" value="1"/>
</dbReference>